<dbReference type="InterPro" id="IPR027417">
    <property type="entry name" value="P-loop_NTPase"/>
</dbReference>
<dbReference type="SMART" id="SM00173">
    <property type="entry name" value="RAS"/>
    <property type="match status" value="1"/>
</dbReference>
<name>A0A7I8VPA6_9ANNE</name>
<evidence type="ECO:0000256" key="1">
    <source>
        <dbReference type="ARBA" id="ARBA00008846"/>
    </source>
</evidence>
<dbReference type="Gene3D" id="3.40.50.300">
    <property type="entry name" value="P-loop containing nucleotide triphosphate hydrolases"/>
    <property type="match status" value="1"/>
</dbReference>
<dbReference type="GO" id="GO:0003924">
    <property type="term" value="F:GTPase activity"/>
    <property type="evidence" value="ECO:0007669"/>
    <property type="project" value="InterPro"/>
</dbReference>
<dbReference type="GO" id="GO:0005246">
    <property type="term" value="F:calcium channel regulator activity"/>
    <property type="evidence" value="ECO:0007669"/>
    <property type="project" value="TreeGrafter"/>
</dbReference>
<dbReference type="Proteomes" id="UP000549394">
    <property type="component" value="Unassembled WGS sequence"/>
</dbReference>
<accession>A0A7I8VPA6</accession>
<dbReference type="EMBL" id="CAJFCJ010000007">
    <property type="protein sequence ID" value="CAD5117544.1"/>
    <property type="molecule type" value="Genomic_DNA"/>
</dbReference>
<dbReference type="PROSITE" id="PS51421">
    <property type="entry name" value="RAS"/>
    <property type="match status" value="1"/>
</dbReference>
<dbReference type="InterPro" id="IPR001806">
    <property type="entry name" value="Small_GTPase"/>
</dbReference>
<comment type="caution">
    <text evidence="3">The sequence shown here is derived from an EMBL/GenBank/DDBJ whole genome shotgun (WGS) entry which is preliminary data.</text>
</comment>
<keyword evidence="4" id="KW-1185">Reference proteome</keyword>
<keyword evidence="2" id="KW-0597">Phosphoprotein</keyword>
<dbReference type="GO" id="GO:0005886">
    <property type="term" value="C:plasma membrane"/>
    <property type="evidence" value="ECO:0007669"/>
    <property type="project" value="TreeGrafter"/>
</dbReference>
<comment type="similarity">
    <text evidence="1">Belongs to the small GTPase superfamily. RGK family.</text>
</comment>
<sequence length="252" mass="29238">MRANEMSEKEKWGERAEGLRDQQIEGKKWLFFPIYLGRNRVEMAGMYLSREKMGNVKQNDERRMEILWYEENECIVSVILDGEESAMEFVDLKSCEEEDAIRGGRSADIYVVVYSLMDRKSFEKAIDRLYVLRKVMKNDRSIILVGNKSDLVRVRIVAEDEGRSASKMYGCKYIEVSALLSHKVDDLLVGILRQIRLSEKKQLEEETKHRKSSGITECMDDSMGCLVSKSRHKVLSRLRSKPSRSCENLFSV</sequence>
<dbReference type="PRINTS" id="PR00449">
    <property type="entry name" value="RASTRNSFRMNG"/>
</dbReference>
<dbReference type="OrthoDB" id="5239715at2759"/>
<gene>
    <name evidence="3" type="ORF">DGYR_LOCUS6063</name>
</gene>
<evidence type="ECO:0000313" key="4">
    <source>
        <dbReference type="Proteomes" id="UP000549394"/>
    </source>
</evidence>
<dbReference type="SUPFAM" id="SSF52540">
    <property type="entry name" value="P-loop containing nucleoside triphosphate hydrolases"/>
    <property type="match status" value="1"/>
</dbReference>
<protein>
    <submittedName>
        <fullName evidence="3">DgyrCDS6307</fullName>
    </submittedName>
</protein>
<reference evidence="3 4" key="1">
    <citation type="submission" date="2020-08" db="EMBL/GenBank/DDBJ databases">
        <authorList>
            <person name="Hejnol A."/>
        </authorList>
    </citation>
    <scope>NUCLEOTIDE SEQUENCE [LARGE SCALE GENOMIC DNA]</scope>
</reference>
<proteinExistence type="inferred from homology"/>
<dbReference type="PROSITE" id="PS51419">
    <property type="entry name" value="RAB"/>
    <property type="match status" value="1"/>
</dbReference>
<dbReference type="GO" id="GO:0005525">
    <property type="term" value="F:GTP binding"/>
    <property type="evidence" value="ECO:0007669"/>
    <property type="project" value="InterPro"/>
</dbReference>
<evidence type="ECO:0000313" key="3">
    <source>
        <dbReference type="EMBL" id="CAD5117544.1"/>
    </source>
</evidence>
<evidence type="ECO:0000256" key="2">
    <source>
        <dbReference type="ARBA" id="ARBA00022553"/>
    </source>
</evidence>
<dbReference type="AlphaFoldDB" id="A0A7I8VPA6"/>
<dbReference type="SMART" id="SM00175">
    <property type="entry name" value="RAB"/>
    <property type="match status" value="1"/>
</dbReference>
<dbReference type="Pfam" id="PF00071">
    <property type="entry name" value="Ras"/>
    <property type="match status" value="1"/>
</dbReference>
<dbReference type="PANTHER" id="PTHR45775">
    <property type="entry name" value="RAD, GEM/KIR FAMILY MEMBER 2, ISOFORM C"/>
    <property type="match status" value="1"/>
</dbReference>
<organism evidence="3 4">
    <name type="scientific">Dimorphilus gyrociliatus</name>
    <dbReference type="NCBI Taxonomy" id="2664684"/>
    <lineage>
        <taxon>Eukaryota</taxon>
        <taxon>Metazoa</taxon>
        <taxon>Spiralia</taxon>
        <taxon>Lophotrochozoa</taxon>
        <taxon>Annelida</taxon>
        <taxon>Polychaeta</taxon>
        <taxon>Polychaeta incertae sedis</taxon>
        <taxon>Dinophilidae</taxon>
        <taxon>Dimorphilus</taxon>
    </lineage>
</organism>
<dbReference type="PANTHER" id="PTHR45775:SF6">
    <property type="entry name" value="RAD, GEM_KIR FAMILY MEMBER 2, ISOFORM C"/>
    <property type="match status" value="1"/>
</dbReference>
<dbReference type="InterPro" id="IPR051641">
    <property type="entry name" value="RGK_GTP-binding_reg"/>
</dbReference>